<dbReference type="PANTHER" id="PTHR33406:SF6">
    <property type="entry name" value="MEMBRANE PROTEIN YDGH-RELATED"/>
    <property type="match status" value="1"/>
</dbReference>
<dbReference type="EMBL" id="SLWS01000002">
    <property type="protein sequence ID" value="TCO62238.1"/>
    <property type="molecule type" value="Genomic_DNA"/>
</dbReference>
<keyword evidence="5 8" id="KW-1133">Transmembrane helix</keyword>
<feature type="transmembrane region" description="Helical" evidence="8">
    <location>
        <begin position="731"/>
        <end position="754"/>
    </location>
</feature>
<comment type="subcellular location">
    <subcellularLocation>
        <location evidence="1">Cell membrane</location>
        <topology evidence="1">Multi-pass membrane protein</topology>
    </subcellularLocation>
</comment>
<dbReference type="InterPro" id="IPR004869">
    <property type="entry name" value="MMPL_dom"/>
</dbReference>
<evidence type="ECO:0000256" key="3">
    <source>
        <dbReference type="ARBA" id="ARBA00022475"/>
    </source>
</evidence>
<dbReference type="PANTHER" id="PTHR33406">
    <property type="entry name" value="MEMBRANE PROTEIN MJ1562-RELATED"/>
    <property type="match status" value="1"/>
</dbReference>
<dbReference type="PROSITE" id="PS50156">
    <property type="entry name" value="SSD"/>
    <property type="match status" value="1"/>
</dbReference>
<dbReference type="Pfam" id="PF03176">
    <property type="entry name" value="MMPL"/>
    <property type="match status" value="2"/>
</dbReference>
<feature type="transmembrane region" description="Helical" evidence="8">
    <location>
        <begin position="254"/>
        <end position="281"/>
    </location>
</feature>
<evidence type="ECO:0000259" key="9">
    <source>
        <dbReference type="PROSITE" id="PS50156"/>
    </source>
</evidence>
<comment type="similarity">
    <text evidence="2">Belongs to the resistance-nodulation-cell division (RND) (TC 2.A.6) family. MmpL subfamily.</text>
</comment>
<keyword evidence="11" id="KW-1185">Reference proteome</keyword>
<name>A0A4R2JXT7_9PSEU</name>
<feature type="domain" description="SSD" evidence="9">
    <location>
        <begin position="274"/>
        <end position="403"/>
    </location>
</feature>
<dbReference type="AlphaFoldDB" id="A0A4R2JXT7"/>
<evidence type="ECO:0000313" key="10">
    <source>
        <dbReference type="EMBL" id="TCO62238.1"/>
    </source>
</evidence>
<evidence type="ECO:0000256" key="2">
    <source>
        <dbReference type="ARBA" id="ARBA00010157"/>
    </source>
</evidence>
<sequence>MTQLVSPAPERSKPGRSGGGLQRVLQRVAEGIVRRHKLVIVAWLVVIAASTPFAFQLSSVLTKQGASKVVPGTSSADVERLVEQDFPQRSQRETLLVLTAPDVREPRVRQFLAAVDAGLSERVARGEIDQTVSAYTIYRDAATAYLTQLQGPDGIRTAAADLALRTDWAKFPVPVPPEVVSTVISSSGGTTLVSVSFSKKAGNDPDVDGLRALAARSLHDAGLDGVAQVHATGELALIHDTYAKADADNGTMETAAYVIILLVLLLFFRAVVPAVVTLVSIGLAMNVSQAALFGLGHAVTLTQFTVTIMTFVMLGAGVDYSMLLSSRYRQERLAGRSVREAVVHATTHAGESVMLAGGAVALSFGATLLSPVDWIPPLGYGGLLGIPIILLAALTLTPALLTLFGDKFFLLGRKPLADMESTGLLSRYLRRVSAVASRRKIAVTLLFLLVTVPFGFVVASNHSTADPVALSPDTDSKRGFELVAKEWGHGTVFPTVIAGPIAAGAADGTKLTDSGYQAVTDLGDRLAGVPGVSEVDTVARPFGKALPRAEVTDLPPDVRKDFLADNGTLRIVVKLKDEPYSAAASDTVKRVETVLSDAGKAVGNLELGGATRVDEQYGSALNSSFWQMVLLVSLGVFLMLLLTIRSLVIPLHLIGTIMMSNVWAIGVTVLLFRDVFGLPVIDDLPIFLIILMMGLGMDYEIFLVTRVRDLVRGGMANGPATMRAVVDTGRVITSAGLVMAGSLGTMVLSSTIMLQQYGTGLATAVLLDATLVRMLFVPATLLLFGKYNWWLPKLRRAAR</sequence>
<comment type="caution">
    <text evidence="10">The sequence shown here is derived from an EMBL/GenBank/DDBJ whole genome shotgun (WGS) entry which is preliminary data.</text>
</comment>
<evidence type="ECO:0000256" key="1">
    <source>
        <dbReference type="ARBA" id="ARBA00004651"/>
    </source>
</evidence>
<accession>A0A4R2JXT7</accession>
<evidence type="ECO:0000313" key="11">
    <source>
        <dbReference type="Proteomes" id="UP000295680"/>
    </source>
</evidence>
<feature type="region of interest" description="Disordered" evidence="7">
    <location>
        <begin position="1"/>
        <end position="20"/>
    </location>
</feature>
<feature type="transmembrane region" description="Helical" evidence="8">
    <location>
        <begin position="378"/>
        <end position="404"/>
    </location>
</feature>
<evidence type="ECO:0000256" key="7">
    <source>
        <dbReference type="SAM" id="MobiDB-lite"/>
    </source>
</evidence>
<feature type="transmembrane region" description="Helical" evidence="8">
    <location>
        <begin position="38"/>
        <end position="58"/>
    </location>
</feature>
<feature type="transmembrane region" description="Helical" evidence="8">
    <location>
        <begin position="301"/>
        <end position="323"/>
    </location>
</feature>
<evidence type="ECO:0000256" key="8">
    <source>
        <dbReference type="SAM" id="Phobius"/>
    </source>
</evidence>
<organism evidence="10 11">
    <name type="scientific">Actinocrispum wychmicini</name>
    <dbReference type="NCBI Taxonomy" id="1213861"/>
    <lineage>
        <taxon>Bacteria</taxon>
        <taxon>Bacillati</taxon>
        <taxon>Actinomycetota</taxon>
        <taxon>Actinomycetes</taxon>
        <taxon>Pseudonocardiales</taxon>
        <taxon>Pseudonocardiaceae</taxon>
        <taxon>Actinocrispum</taxon>
    </lineage>
</organism>
<dbReference type="InterPro" id="IPR050545">
    <property type="entry name" value="Mycobact_MmpL"/>
</dbReference>
<dbReference type="Proteomes" id="UP000295680">
    <property type="component" value="Unassembled WGS sequence"/>
</dbReference>
<dbReference type="GO" id="GO:0005886">
    <property type="term" value="C:plasma membrane"/>
    <property type="evidence" value="ECO:0007669"/>
    <property type="project" value="UniProtKB-SubCell"/>
</dbReference>
<evidence type="ECO:0000256" key="5">
    <source>
        <dbReference type="ARBA" id="ARBA00022989"/>
    </source>
</evidence>
<evidence type="ECO:0000256" key="6">
    <source>
        <dbReference type="ARBA" id="ARBA00023136"/>
    </source>
</evidence>
<proteinExistence type="inferred from homology"/>
<dbReference type="InterPro" id="IPR000731">
    <property type="entry name" value="SSD"/>
</dbReference>
<feature type="transmembrane region" description="Helical" evidence="8">
    <location>
        <begin position="651"/>
        <end position="672"/>
    </location>
</feature>
<gene>
    <name evidence="10" type="ORF">EV192_102375</name>
</gene>
<keyword evidence="4 8" id="KW-0812">Transmembrane</keyword>
<evidence type="ECO:0000256" key="4">
    <source>
        <dbReference type="ARBA" id="ARBA00022692"/>
    </source>
</evidence>
<dbReference type="RefSeq" id="WP_132113856.1">
    <property type="nucleotide sequence ID" value="NZ_SLWS01000002.1"/>
</dbReference>
<keyword evidence="3" id="KW-1003">Cell membrane</keyword>
<feature type="transmembrane region" description="Helical" evidence="8">
    <location>
        <begin position="684"/>
        <end position="705"/>
    </location>
</feature>
<feature type="transmembrane region" description="Helical" evidence="8">
    <location>
        <begin position="441"/>
        <end position="459"/>
    </location>
</feature>
<reference evidence="10 11" key="1">
    <citation type="submission" date="2019-03" db="EMBL/GenBank/DDBJ databases">
        <title>Genomic Encyclopedia of Type Strains, Phase IV (KMG-IV): sequencing the most valuable type-strain genomes for metagenomic binning, comparative biology and taxonomic classification.</title>
        <authorList>
            <person name="Goeker M."/>
        </authorList>
    </citation>
    <scope>NUCLEOTIDE SEQUENCE [LARGE SCALE GENOMIC DNA]</scope>
    <source>
        <strain evidence="10 11">DSM 45934</strain>
    </source>
</reference>
<feature type="transmembrane region" description="Helical" evidence="8">
    <location>
        <begin position="625"/>
        <end position="644"/>
    </location>
</feature>
<keyword evidence="6 8" id="KW-0472">Membrane</keyword>
<protein>
    <submittedName>
        <fullName evidence="10">RND superfamily putative drug exporter</fullName>
    </submittedName>
</protein>
<dbReference type="Gene3D" id="1.20.1640.10">
    <property type="entry name" value="Multidrug efflux transporter AcrB transmembrane domain"/>
    <property type="match status" value="2"/>
</dbReference>
<dbReference type="SUPFAM" id="SSF82866">
    <property type="entry name" value="Multidrug efflux transporter AcrB transmembrane domain"/>
    <property type="match status" value="2"/>
</dbReference>
<feature type="transmembrane region" description="Helical" evidence="8">
    <location>
        <begin position="353"/>
        <end position="372"/>
    </location>
</feature>
<dbReference type="OrthoDB" id="7051771at2"/>
<feature type="transmembrane region" description="Helical" evidence="8">
    <location>
        <begin position="760"/>
        <end position="785"/>
    </location>
</feature>